<dbReference type="Pfam" id="PF17775">
    <property type="entry name" value="YchJ_M-like"/>
    <property type="match status" value="1"/>
</dbReference>
<organism evidence="3 4">
    <name type="scientific">Nocardioides phosphati</name>
    <dbReference type="NCBI Taxonomy" id="1867775"/>
    <lineage>
        <taxon>Bacteria</taxon>
        <taxon>Bacillati</taxon>
        <taxon>Actinomycetota</taxon>
        <taxon>Actinomycetes</taxon>
        <taxon>Propionibacteriales</taxon>
        <taxon>Nocardioidaceae</taxon>
        <taxon>Nocardioides</taxon>
    </lineage>
</organism>
<sequence>MEFTGYPRLCPCGTGSNYGVCCGRLISGAAQARTAEELMRSRYSAYALGELDHVFRTWHPKTRPDDVSPAPGVEFIGLTIEDIVAGGPDDDLGVVEFTARMRTPQGVDEMHERSRFTRRAGRWMYVDGNVPDVAPTDETSARRPAATTIEFPAQHGRG</sequence>
<dbReference type="PANTHER" id="PTHR33747:SF1">
    <property type="entry name" value="ADENYLATE CYCLASE-ASSOCIATED CAP C-TERMINAL DOMAIN-CONTAINING PROTEIN"/>
    <property type="match status" value="1"/>
</dbReference>
<feature type="region of interest" description="Disordered" evidence="1">
    <location>
        <begin position="134"/>
        <end position="158"/>
    </location>
</feature>
<evidence type="ECO:0000259" key="2">
    <source>
        <dbReference type="Pfam" id="PF17775"/>
    </source>
</evidence>
<keyword evidence="4" id="KW-1185">Reference proteome</keyword>
<dbReference type="SUPFAM" id="SSF54427">
    <property type="entry name" value="NTF2-like"/>
    <property type="match status" value="1"/>
</dbReference>
<dbReference type="Gene3D" id="3.10.450.50">
    <property type="match status" value="1"/>
</dbReference>
<evidence type="ECO:0000256" key="1">
    <source>
        <dbReference type="SAM" id="MobiDB-lite"/>
    </source>
</evidence>
<dbReference type="InterPro" id="IPR032710">
    <property type="entry name" value="NTF2-like_dom_sf"/>
</dbReference>
<feature type="domain" description="YchJ-like middle NTF2-like" evidence="2">
    <location>
        <begin position="34"/>
        <end position="128"/>
    </location>
</feature>
<dbReference type="Proteomes" id="UP000655410">
    <property type="component" value="Unassembled WGS sequence"/>
</dbReference>
<proteinExistence type="predicted"/>
<accession>A0ABQ2NCB6</accession>
<evidence type="ECO:0000313" key="3">
    <source>
        <dbReference type="EMBL" id="GGO89756.1"/>
    </source>
</evidence>
<reference evidence="4" key="1">
    <citation type="journal article" date="2019" name="Int. J. Syst. Evol. Microbiol.">
        <title>The Global Catalogue of Microorganisms (GCM) 10K type strain sequencing project: providing services to taxonomists for standard genome sequencing and annotation.</title>
        <authorList>
            <consortium name="The Broad Institute Genomics Platform"/>
            <consortium name="The Broad Institute Genome Sequencing Center for Infectious Disease"/>
            <person name="Wu L."/>
            <person name="Ma J."/>
        </authorList>
    </citation>
    <scope>NUCLEOTIDE SEQUENCE [LARGE SCALE GENOMIC DNA]</scope>
    <source>
        <strain evidence="4">CGMCC 4.7371</strain>
    </source>
</reference>
<dbReference type="RefSeq" id="WP_188783869.1">
    <property type="nucleotide sequence ID" value="NZ_BMNI01000004.1"/>
</dbReference>
<protein>
    <submittedName>
        <fullName evidence="3">UPF0225 protein</fullName>
    </submittedName>
</protein>
<name>A0ABQ2NCB6_9ACTN</name>
<dbReference type="EMBL" id="BMNI01000004">
    <property type="protein sequence ID" value="GGO89756.1"/>
    <property type="molecule type" value="Genomic_DNA"/>
</dbReference>
<dbReference type="InterPro" id="IPR048469">
    <property type="entry name" value="YchJ-like_M"/>
</dbReference>
<gene>
    <name evidence="3" type="ORF">GCM10011584_19970</name>
</gene>
<evidence type="ECO:0000313" key="4">
    <source>
        <dbReference type="Proteomes" id="UP000655410"/>
    </source>
</evidence>
<dbReference type="PANTHER" id="PTHR33747">
    <property type="entry name" value="UPF0225 PROTEIN SCO1677"/>
    <property type="match status" value="1"/>
</dbReference>
<comment type="caution">
    <text evidence="3">The sequence shown here is derived from an EMBL/GenBank/DDBJ whole genome shotgun (WGS) entry which is preliminary data.</text>
</comment>